<reference evidence="2" key="1">
    <citation type="journal article" date="2019" name="Int. J. Syst. Evol. Microbiol.">
        <title>The Global Catalogue of Microorganisms (GCM) 10K type strain sequencing project: providing services to taxonomists for standard genome sequencing and annotation.</title>
        <authorList>
            <consortium name="The Broad Institute Genomics Platform"/>
            <consortium name="The Broad Institute Genome Sequencing Center for Infectious Disease"/>
            <person name="Wu L."/>
            <person name="Ma J."/>
        </authorList>
    </citation>
    <scope>NUCLEOTIDE SEQUENCE [LARGE SCALE GENOMIC DNA]</scope>
    <source>
        <strain evidence="2">JCM 17939</strain>
    </source>
</reference>
<sequence length="69" mass="7978">MKAEDIEAALHGLRRAHPDWLILFGAYTRRYVAHGYMLGRPGVWITAGNSTELYRRIALMESSYPRQRS</sequence>
<dbReference type="Proteomes" id="UP001501442">
    <property type="component" value="Unassembled WGS sequence"/>
</dbReference>
<protein>
    <submittedName>
        <fullName evidence="1">Uncharacterized protein</fullName>
    </submittedName>
</protein>
<organism evidence="1 2">
    <name type="scientific">Actinoallomurus vinaceus</name>
    <dbReference type="NCBI Taxonomy" id="1080074"/>
    <lineage>
        <taxon>Bacteria</taxon>
        <taxon>Bacillati</taxon>
        <taxon>Actinomycetota</taxon>
        <taxon>Actinomycetes</taxon>
        <taxon>Streptosporangiales</taxon>
        <taxon>Thermomonosporaceae</taxon>
        <taxon>Actinoallomurus</taxon>
    </lineage>
</organism>
<dbReference type="RefSeq" id="WP_345440445.1">
    <property type="nucleotide sequence ID" value="NZ_BAABHK010000019.1"/>
</dbReference>
<keyword evidence="2" id="KW-1185">Reference proteome</keyword>
<dbReference type="EMBL" id="BAABHK010000019">
    <property type="protein sequence ID" value="GAA4637397.1"/>
    <property type="molecule type" value="Genomic_DNA"/>
</dbReference>
<proteinExistence type="predicted"/>
<evidence type="ECO:0000313" key="2">
    <source>
        <dbReference type="Proteomes" id="UP001501442"/>
    </source>
</evidence>
<gene>
    <name evidence="1" type="ORF">GCM10023196_091040</name>
</gene>
<evidence type="ECO:0000313" key="1">
    <source>
        <dbReference type="EMBL" id="GAA4637397.1"/>
    </source>
</evidence>
<name>A0ABP8UR80_9ACTN</name>
<comment type="caution">
    <text evidence="1">The sequence shown here is derived from an EMBL/GenBank/DDBJ whole genome shotgun (WGS) entry which is preliminary data.</text>
</comment>
<accession>A0ABP8UR80</accession>